<dbReference type="Proteomes" id="UP000268162">
    <property type="component" value="Unassembled WGS sequence"/>
</dbReference>
<name>A0A4P9ZNQ6_9FUNG</name>
<accession>A0A4P9ZNQ6</accession>
<dbReference type="PIRSF" id="PIRSF005902">
    <property type="entry name" value="DNase_TatD"/>
    <property type="match status" value="1"/>
</dbReference>
<evidence type="ECO:0000313" key="3">
    <source>
        <dbReference type="EMBL" id="RKP33950.1"/>
    </source>
</evidence>
<feature type="binding site" evidence="1">
    <location>
        <position position="201"/>
    </location>
    <ligand>
        <name>a divalent metal cation</name>
        <dbReference type="ChEBI" id="CHEBI:60240"/>
        <label>2</label>
    </ligand>
</feature>
<dbReference type="SUPFAM" id="SSF51556">
    <property type="entry name" value="Metallo-dependent hydrolases"/>
    <property type="match status" value="1"/>
</dbReference>
<dbReference type="GO" id="GO:0016788">
    <property type="term" value="F:hydrolase activity, acting on ester bonds"/>
    <property type="evidence" value="ECO:0007669"/>
    <property type="project" value="InterPro"/>
</dbReference>
<feature type="binding site" evidence="1">
    <location>
        <position position="172"/>
    </location>
    <ligand>
        <name>a divalent metal cation</name>
        <dbReference type="ChEBI" id="CHEBI:60240"/>
        <label>2</label>
    </ligand>
</feature>
<feature type="region of interest" description="Disordered" evidence="2">
    <location>
        <begin position="1"/>
        <end position="22"/>
    </location>
</feature>
<dbReference type="GO" id="GO:0046872">
    <property type="term" value="F:metal ion binding"/>
    <property type="evidence" value="ECO:0007669"/>
    <property type="project" value="UniProtKB-KW"/>
</dbReference>
<dbReference type="InterPro" id="IPR053044">
    <property type="entry name" value="Metallo-hydrolase/TatD-type"/>
</dbReference>
<dbReference type="PANTHER" id="PTHR47345:SF1">
    <property type="entry name" value="CUT9-INTERACTING PROTEIN SCN1"/>
    <property type="match status" value="1"/>
</dbReference>
<protein>
    <submittedName>
        <fullName evidence="3">TatD family</fullName>
    </submittedName>
</protein>
<feature type="binding site" evidence="1">
    <location>
        <position position="130"/>
    </location>
    <ligand>
        <name>a divalent metal cation</name>
        <dbReference type="ChEBI" id="CHEBI:60240"/>
        <label>1</label>
    </ligand>
</feature>
<dbReference type="Pfam" id="PF01026">
    <property type="entry name" value="TatD_DNase"/>
    <property type="match status" value="1"/>
</dbReference>
<evidence type="ECO:0000313" key="4">
    <source>
        <dbReference type="Proteomes" id="UP000268162"/>
    </source>
</evidence>
<proteinExistence type="predicted"/>
<keyword evidence="1" id="KW-0479">Metal-binding</keyword>
<dbReference type="EMBL" id="ML003442">
    <property type="protein sequence ID" value="RKP33950.1"/>
    <property type="molecule type" value="Genomic_DNA"/>
</dbReference>
<dbReference type="Gene3D" id="3.20.20.140">
    <property type="entry name" value="Metal-dependent hydrolases"/>
    <property type="match status" value="1"/>
</dbReference>
<reference evidence="4" key="1">
    <citation type="journal article" date="2018" name="Nat. Microbiol.">
        <title>Leveraging single-cell genomics to expand the fungal tree of life.</title>
        <authorList>
            <person name="Ahrendt S.R."/>
            <person name="Quandt C.A."/>
            <person name="Ciobanu D."/>
            <person name="Clum A."/>
            <person name="Salamov A."/>
            <person name="Andreopoulos B."/>
            <person name="Cheng J.F."/>
            <person name="Woyke T."/>
            <person name="Pelin A."/>
            <person name="Henrissat B."/>
            <person name="Reynolds N.K."/>
            <person name="Benny G.L."/>
            <person name="Smith M.E."/>
            <person name="James T.Y."/>
            <person name="Grigoriev I.V."/>
        </authorList>
    </citation>
    <scope>NUCLEOTIDE SEQUENCE [LARGE SCALE GENOMIC DNA]</scope>
    <source>
        <strain evidence="4">RSA 468</strain>
    </source>
</reference>
<evidence type="ECO:0000256" key="1">
    <source>
        <dbReference type="PIRSR" id="PIRSR005902-1"/>
    </source>
</evidence>
<evidence type="ECO:0000256" key="2">
    <source>
        <dbReference type="SAM" id="MobiDB-lite"/>
    </source>
</evidence>
<dbReference type="InterPro" id="IPR032466">
    <property type="entry name" value="Metal_Hydrolase"/>
</dbReference>
<dbReference type="PANTHER" id="PTHR47345">
    <property type="entry name" value="CUT9-INTERACTING PROTEIN SCN1"/>
    <property type="match status" value="1"/>
</dbReference>
<dbReference type="InterPro" id="IPR001130">
    <property type="entry name" value="TatD-like"/>
</dbReference>
<keyword evidence="4" id="KW-1185">Reference proteome</keyword>
<sequence>MSQSSSPPSPLPTHGRPDTGQSVEDATAQIGALYDAHCHIVDDAPEQYPLVDELQTRRLCLMGTRPRDWPAVRRLAQQYPHKIQPAFGLHPWYAEQDASPPAPRSGESGLWWLPMLRAYLADCPEAIVGEIGLDKVARDKETGERYDQTRQQEAFAAQFELAAELARPVSIHCVQHQGALVDYLLERARHATRWPTHIMLHSYTGSADTVKRLLRLETQLARASPHHAAEDRVCRVPRFYFSISAVINGRCRRKTQLWLREVPMERLLLESDIHEVGQVDALMEQVCQLVSELASTSLTIEQIKARTWQNAQTFFGPSTATCHRHKGLPG</sequence>
<feature type="binding site" evidence="1">
    <location>
        <position position="272"/>
    </location>
    <ligand>
        <name>a divalent metal cation</name>
        <dbReference type="ChEBI" id="CHEBI:60240"/>
        <label>1</label>
    </ligand>
</feature>
<gene>
    <name evidence="3" type="ORF">BJ085DRAFT_21423</name>
</gene>
<dbReference type="AlphaFoldDB" id="A0A4P9ZNQ6"/>
<organism evidence="3 4">
    <name type="scientific">Dimargaris cristalligena</name>
    <dbReference type="NCBI Taxonomy" id="215637"/>
    <lineage>
        <taxon>Eukaryota</taxon>
        <taxon>Fungi</taxon>
        <taxon>Fungi incertae sedis</taxon>
        <taxon>Zoopagomycota</taxon>
        <taxon>Kickxellomycotina</taxon>
        <taxon>Dimargaritomycetes</taxon>
        <taxon>Dimargaritales</taxon>
        <taxon>Dimargaritaceae</taxon>
        <taxon>Dimargaris</taxon>
    </lineage>
</organism>
<feature type="binding site" evidence="1">
    <location>
        <position position="39"/>
    </location>
    <ligand>
        <name>a divalent metal cation</name>
        <dbReference type="ChEBI" id="CHEBI:60240"/>
        <label>1</label>
    </ligand>
</feature>
<feature type="binding site" evidence="1">
    <location>
        <position position="37"/>
    </location>
    <ligand>
        <name>a divalent metal cation</name>
        <dbReference type="ChEBI" id="CHEBI:60240"/>
        <label>1</label>
    </ligand>
</feature>